<dbReference type="Pfam" id="PF13487">
    <property type="entry name" value="HD_5"/>
    <property type="match status" value="1"/>
</dbReference>
<evidence type="ECO:0000259" key="1">
    <source>
        <dbReference type="PROSITE" id="PS51832"/>
    </source>
</evidence>
<name>A0A859FHD1_9BACI</name>
<dbReference type="PANTHER" id="PTHR43155">
    <property type="entry name" value="CYCLIC DI-GMP PHOSPHODIESTERASE PA4108-RELATED"/>
    <property type="match status" value="1"/>
</dbReference>
<dbReference type="InterPro" id="IPR037522">
    <property type="entry name" value="HD_GYP_dom"/>
</dbReference>
<dbReference type="InterPro" id="IPR006675">
    <property type="entry name" value="HDIG_dom"/>
</dbReference>
<gene>
    <name evidence="2" type="ORF">FLK61_36780</name>
</gene>
<dbReference type="SUPFAM" id="SSF109604">
    <property type="entry name" value="HD-domain/PDEase-like"/>
    <property type="match status" value="1"/>
</dbReference>
<evidence type="ECO:0000313" key="2">
    <source>
        <dbReference type="EMBL" id="QKS72200.1"/>
    </source>
</evidence>
<dbReference type="Gene3D" id="1.10.3210.10">
    <property type="entry name" value="Hypothetical protein af1432"/>
    <property type="match status" value="1"/>
</dbReference>
<dbReference type="PANTHER" id="PTHR43155:SF2">
    <property type="entry name" value="CYCLIC DI-GMP PHOSPHODIESTERASE PA4108"/>
    <property type="match status" value="1"/>
</dbReference>
<dbReference type="NCBIfam" id="TIGR00277">
    <property type="entry name" value="HDIG"/>
    <property type="match status" value="1"/>
</dbReference>
<dbReference type="RefSeq" id="WP_176010185.1">
    <property type="nucleotide sequence ID" value="NZ_CP041372.2"/>
</dbReference>
<sequence>MKMISVHRVNEDDRLAKTIYDEDGQPLLKSGVTLTSRLLQRLKDKGISFIYIEEEGTEDIFASDTIDPIKRAKSIKSIKHHFEGITKMTTLQKVVNLDSVSSSFSSIVNTILDDIYGKKEAVSLLSDVICYDSYVFHHSLNVTIYALSLGKELGLGEKDLHKLGMGAILHDVGKVGIPETVLNKQESLTDEEFNMIKEHTTVGFDMIRRSHTMSLLTAHCAYQHHERINGTGYPRQLKGNEIHDFAKIIGIVDVFDAVTSNRVYRGARLPHEGLEMLYSGASTLFDKRMVEVFAHTVAIYPVGLEVTLSDGSVGVVVETNKNMPSRPRVRVLSRLGQPIQPIEIDLADTLNVTITEAESIKHEQV</sequence>
<organism evidence="2 3">
    <name type="scientific">Paenalkalicoccus suaedae</name>
    <dbReference type="NCBI Taxonomy" id="2592382"/>
    <lineage>
        <taxon>Bacteria</taxon>
        <taxon>Bacillati</taxon>
        <taxon>Bacillota</taxon>
        <taxon>Bacilli</taxon>
        <taxon>Bacillales</taxon>
        <taxon>Bacillaceae</taxon>
        <taxon>Paenalkalicoccus</taxon>
    </lineage>
</organism>
<dbReference type="EMBL" id="CP041372">
    <property type="protein sequence ID" value="QKS72200.1"/>
    <property type="molecule type" value="Genomic_DNA"/>
</dbReference>
<dbReference type="AlphaFoldDB" id="A0A859FHD1"/>
<feature type="domain" description="HD-GYP" evidence="1">
    <location>
        <begin position="113"/>
        <end position="309"/>
    </location>
</feature>
<dbReference type="SMART" id="SM00471">
    <property type="entry name" value="HDc"/>
    <property type="match status" value="1"/>
</dbReference>
<protein>
    <submittedName>
        <fullName evidence="2">HD-GYP domain-containing protein</fullName>
    </submittedName>
</protein>
<dbReference type="Proteomes" id="UP000318138">
    <property type="component" value="Chromosome"/>
</dbReference>
<reference evidence="3" key="1">
    <citation type="submission" date="2019-07" db="EMBL/GenBank/DDBJ databases">
        <title>Bacillus alkalisoli sp. nov. isolated from saline soil.</title>
        <authorList>
            <person name="Sun J.-Q."/>
            <person name="Xu L."/>
        </authorList>
    </citation>
    <scope>NUCLEOTIDE SEQUENCE [LARGE SCALE GENOMIC DNA]</scope>
    <source>
        <strain evidence="3">M4U3P1</strain>
    </source>
</reference>
<keyword evidence="3" id="KW-1185">Reference proteome</keyword>
<dbReference type="CDD" id="cd00077">
    <property type="entry name" value="HDc"/>
    <property type="match status" value="1"/>
</dbReference>
<dbReference type="PROSITE" id="PS51832">
    <property type="entry name" value="HD_GYP"/>
    <property type="match status" value="1"/>
</dbReference>
<proteinExistence type="predicted"/>
<evidence type="ECO:0000313" key="3">
    <source>
        <dbReference type="Proteomes" id="UP000318138"/>
    </source>
</evidence>
<dbReference type="KEGG" id="psua:FLK61_36780"/>
<dbReference type="InterPro" id="IPR003607">
    <property type="entry name" value="HD/PDEase_dom"/>
</dbReference>
<accession>A0A859FHD1</accession>